<protein>
    <recommendedName>
        <fullName evidence="4">C2H2-type domain-containing protein</fullName>
    </recommendedName>
</protein>
<proteinExistence type="predicted"/>
<evidence type="ECO:0000313" key="2">
    <source>
        <dbReference type="EMBL" id="KAK6186378.1"/>
    </source>
</evidence>
<organism evidence="2 3">
    <name type="scientific">Patella caerulea</name>
    <name type="common">Rayed Mediterranean limpet</name>
    <dbReference type="NCBI Taxonomy" id="87958"/>
    <lineage>
        <taxon>Eukaryota</taxon>
        <taxon>Metazoa</taxon>
        <taxon>Spiralia</taxon>
        <taxon>Lophotrochozoa</taxon>
        <taxon>Mollusca</taxon>
        <taxon>Gastropoda</taxon>
        <taxon>Patellogastropoda</taxon>
        <taxon>Patelloidea</taxon>
        <taxon>Patellidae</taxon>
        <taxon>Patella</taxon>
    </lineage>
</organism>
<gene>
    <name evidence="2" type="ORF">SNE40_008423</name>
</gene>
<feature type="compositionally biased region" description="Low complexity" evidence="1">
    <location>
        <begin position="348"/>
        <end position="390"/>
    </location>
</feature>
<name>A0AAN8K5L6_PATCE</name>
<evidence type="ECO:0000313" key="3">
    <source>
        <dbReference type="Proteomes" id="UP001347796"/>
    </source>
</evidence>
<feature type="compositionally biased region" description="Basic and acidic residues" evidence="1">
    <location>
        <begin position="274"/>
        <end position="283"/>
    </location>
</feature>
<feature type="compositionally biased region" description="Polar residues" evidence="1">
    <location>
        <begin position="328"/>
        <end position="347"/>
    </location>
</feature>
<accession>A0AAN8K5L6</accession>
<sequence>MSDSTISYPDPSKYRQQSSATINHGIGDNPDYPAVLSFSRNKQPSKMDYGQGRNSGYDDYNDNGDDRDFDYDMGGSSRKKMKNNEGASEKMKHELQLREKQLMAASELLSKQTKLLQTLETNINKRFSGSGPTDVSSGNMPNMATSISRPDMANMPMSNRPLVSDMGMPDMPDIGMSMPNMGSDLSMPMPNMGMPSGQNIGNMDMPIPGIGNTYDVPPMGMGMDGSNPPFEYDHRPGRFSKLEGPDPSFGSDSFPFEYDHKPGRFSAMPQPISRDYHHGRDTFLGEGYLSQPPDQSRKRSRNQNNVGLKNSSSRQNYRNLKPVPEQKGFQSKTQHTNQGNKNKGPNHQNKGANQQNKGANQQNKGPNQQNKGSNQQNKGPNQQNKGPKQQNKNKRSIEQSQGPHQPPPDLMSLKSYRNSNKPAVTGNELASSFIGSFCPSCNLKIREPNHHLIQPHVGRMKKVKRGCLICGTGGFRHHVELEHHMSSREHRRIRRLMRQYPNTKLKYGSIKTGVSPYNSTNTDIVYGAEVVEEMTGRYCHACDMFFPSNDSTRDYRKHLTYRTHHTNYVKYKKAKLFEELLVQQGDGVGVKGNNSMEEAEENVDAEDGIDMEMDGNDF</sequence>
<reference evidence="2 3" key="1">
    <citation type="submission" date="2024-01" db="EMBL/GenBank/DDBJ databases">
        <title>The genome of the rayed Mediterranean limpet Patella caerulea (Linnaeus, 1758).</title>
        <authorList>
            <person name="Anh-Thu Weber A."/>
            <person name="Halstead-Nussloch G."/>
        </authorList>
    </citation>
    <scope>NUCLEOTIDE SEQUENCE [LARGE SCALE GENOMIC DNA]</scope>
    <source>
        <strain evidence="2">AATW-2023a</strain>
        <tissue evidence="2">Whole specimen</tissue>
    </source>
</reference>
<feature type="region of interest" description="Disordered" evidence="1">
    <location>
        <begin position="1"/>
        <end position="90"/>
    </location>
</feature>
<feature type="compositionally biased region" description="Polar residues" evidence="1">
    <location>
        <begin position="302"/>
        <end position="318"/>
    </location>
</feature>
<feature type="compositionally biased region" description="Acidic residues" evidence="1">
    <location>
        <begin position="59"/>
        <end position="71"/>
    </location>
</feature>
<keyword evidence="3" id="KW-1185">Reference proteome</keyword>
<dbReference type="AlphaFoldDB" id="A0AAN8K5L6"/>
<evidence type="ECO:0008006" key="4">
    <source>
        <dbReference type="Google" id="ProtNLM"/>
    </source>
</evidence>
<feature type="compositionally biased region" description="Basic and acidic residues" evidence="1">
    <location>
        <begin position="231"/>
        <end position="244"/>
    </location>
</feature>
<comment type="caution">
    <text evidence="2">The sequence shown here is derived from an EMBL/GenBank/DDBJ whole genome shotgun (WGS) entry which is preliminary data.</text>
</comment>
<dbReference type="Proteomes" id="UP001347796">
    <property type="component" value="Unassembled WGS sequence"/>
</dbReference>
<evidence type="ECO:0000256" key="1">
    <source>
        <dbReference type="SAM" id="MobiDB-lite"/>
    </source>
</evidence>
<dbReference type="EMBL" id="JAZGQO010000006">
    <property type="protein sequence ID" value="KAK6186378.1"/>
    <property type="molecule type" value="Genomic_DNA"/>
</dbReference>
<feature type="region of interest" description="Disordered" evidence="1">
    <location>
        <begin position="231"/>
        <end position="419"/>
    </location>
</feature>